<accession>A0AAV5AVL8</accession>
<dbReference type="Gene3D" id="2.40.170.20">
    <property type="entry name" value="TonB-dependent receptor, beta-barrel domain"/>
    <property type="match status" value="1"/>
</dbReference>
<evidence type="ECO:0000256" key="3">
    <source>
        <dbReference type="ARBA" id="ARBA00022452"/>
    </source>
</evidence>
<evidence type="ECO:0000256" key="6">
    <source>
        <dbReference type="ARBA" id="ARBA00023237"/>
    </source>
</evidence>
<evidence type="ECO:0000313" key="11">
    <source>
        <dbReference type="Proteomes" id="UP001208692"/>
    </source>
</evidence>
<proteinExistence type="inferred from homology"/>
<dbReference type="Proteomes" id="UP001208692">
    <property type="component" value="Unassembled WGS sequence"/>
</dbReference>
<sequence>MILFNVLNEKKYQILNPKIDIKLGIDNLFDNYYSTYANWNNFPQMGRNITLNIQYSF</sequence>
<dbReference type="EMBL" id="BQKA01000024">
    <property type="protein sequence ID" value="GJM50340.1"/>
    <property type="molecule type" value="Genomic_DNA"/>
</dbReference>
<dbReference type="PROSITE" id="PS52016">
    <property type="entry name" value="TONB_DEPENDENT_REC_3"/>
    <property type="match status" value="1"/>
</dbReference>
<dbReference type="InterPro" id="IPR010917">
    <property type="entry name" value="TonB_rcpt_CS"/>
</dbReference>
<evidence type="ECO:0008006" key="12">
    <source>
        <dbReference type="Google" id="ProtNLM"/>
    </source>
</evidence>
<reference evidence="8 11" key="1">
    <citation type="submission" date="2021-11" db="EMBL/GenBank/DDBJ databases">
        <title>Draft genome sequence of Capnocytophaga sp. strain KC07075 isolated from cat oral cavity.</title>
        <authorList>
            <person name="Suzuki M."/>
            <person name="Imaoka K."/>
            <person name="Kimura M."/>
            <person name="Morikawa S."/>
            <person name="Maeda K."/>
        </authorList>
    </citation>
    <scope>NUCLEOTIDE SEQUENCE</scope>
    <source>
        <strain evidence="8">KC07075</strain>
        <strain evidence="9 11">KC07079</strain>
    </source>
</reference>
<dbReference type="SUPFAM" id="SSF56935">
    <property type="entry name" value="Porins"/>
    <property type="match status" value="1"/>
</dbReference>
<comment type="subcellular location">
    <subcellularLocation>
        <location evidence="1 7">Cell outer membrane</location>
        <topology evidence="1 7">Multi-pass membrane protein</topology>
    </subcellularLocation>
</comment>
<gene>
    <name evidence="8" type="ORF">RCZ15_13130</name>
    <name evidence="9" type="ORF">RCZ16_21730</name>
</gene>
<evidence type="ECO:0000256" key="7">
    <source>
        <dbReference type="PROSITE-ProRule" id="PRU01360"/>
    </source>
</evidence>
<dbReference type="AlphaFoldDB" id="A0AAV5AVL8"/>
<keyword evidence="2 7" id="KW-0813">Transport</keyword>
<evidence type="ECO:0000256" key="5">
    <source>
        <dbReference type="ARBA" id="ARBA00023136"/>
    </source>
</evidence>
<dbReference type="EMBL" id="BQKB01000050">
    <property type="protein sequence ID" value="GJM53857.1"/>
    <property type="molecule type" value="Genomic_DNA"/>
</dbReference>
<keyword evidence="4 7" id="KW-0812">Transmembrane</keyword>
<dbReference type="InterPro" id="IPR036942">
    <property type="entry name" value="Beta-barrel_TonB_sf"/>
</dbReference>
<keyword evidence="3 7" id="KW-1134">Transmembrane beta strand</keyword>
<dbReference type="GO" id="GO:0009279">
    <property type="term" value="C:cell outer membrane"/>
    <property type="evidence" value="ECO:0007669"/>
    <property type="project" value="UniProtKB-SubCell"/>
</dbReference>
<comment type="caution">
    <text evidence="8">The sequence shown here is derived from an EMBL/GenBank/DDBJ whole genome shotgun (WGS) entry which is preliminary data.</text>
</comment>
<evidence type="ECO:0000256" key="4">
    <source>
        <dbReference type="ARBA" id="ARBA00022692"/>
    </source>
</evidence>
<comment type="similarity">
    <text evidence="7">Belongs to the TonB-dependent receptor family.</text>
</comment>
<evidence type="ECO:0000313" key="8">
    <source>
        <dbReference type="EMBL" id="GJM50340.1"/>
    </source>
</evidence>
<evidence type="ECO:0000256" key="1">
    <source>
        <dbReference type="ARBA" id="ARBA00004571"/>
    </source>
</evidence>
<dbReference type="RefSeq" id="WP_264847578.1">
    <property type="nucleotide sequence ID" value="NZ_BPMA01000065.1"/>
</dbReference>
<keyword evidence="6 7" id="KW-0998">Cell outer membrane</keyword>
<evidence type="ECO:0000313" key="10">
    <source>
        <dbReference type="Proteomes" id="UP001207736"/>
    </source>
</evidence>
<name>A0AAV5AVL8_9FLAO</name>
<dbReference type="PROSITE" id="PS01156">
    <property type="entry name" value="TONB_DEPENDENT_REC_2"/>
    <property type="match status" value="1"/>
</dbReference>
<keyword evidence="11" id="KW-1185">Reference proteome</keyword>
<dbReference type="Proteomes" id="UP001207736">
    <property type="component" value="Unassembled WGS sequence"/>
</dbReference>
<dbReference type="InterPro" id="IPR039426">
    <property type="entry name" value="TonB-dep_rcpt-like"/>
</dbReference>
<protein>
    <recommendedName>
        <fullName evidence="12">TonB-dependent receptor-like beta-barrel domain-containing protein</fullName>
    </recommendedName>
</protein>
<keyword evidence="5 7" id="KW-0472">Membrane</keyword>
<evidence type="ECO:0000313" key="9">
    <source>
        <dbReference type="EMBL" id="GJM53857.1"/>
    </source>
</evidence>
<evidence type="ECO:0000256" key="2">
    <source>
        <dbReference type="ARBA" id="ARBA00022448"/>
    </source>
</evidence>
<organism evidence="8 10">
    <name type="scientific">Capnocytophaga catalasegens</name>
    <dbReference type="NCBI Taxonomy" id="1004260"/>
    <lineage>
        <taxon>Bacteria</taxon>
        <taxon>Pseudomonadati</taxon>
        <taxon>Bacteroidota</taxon>
        <taxon>Flavobacteriia</taxon>
        <taxon>Flavobacteriales</taxon>
        <taxon>Flavobacteriaceae</taxon>
        <taxon>Capnocytophaga</taxon>
    </lineage>
</organism>